<feature type="transmembrane region" description="Helical" evidence="2">
    <location>
        <begin position="109"/>
        <end position="129"/>
    </location>
</feature>
<dbReference type="InterPro" id="IPR012429">
    <property type="entry name" value="HGSNAT_cat"/>
</dbReference>
<protein>
    <recommendedName>
        <fullName evidence="3">Heparan-alpha-glucosaminide N-acetyltransferase catalytic domain-containing protein</fullName>
    </recommendedName>
</protein>
<evidence type="ECO:0000259" key="3">
    <source>
        <dbReference type="Pfam" id="PF07786"/>
    </source>
</evidence>
<dbReference type="PANTHER" id="PTHR40407">
    <property type="entry name" value="MEMBRANE PROTEIN-LIKE PROTEIN"/>
    <property type="match status" value="1"/>
</dbReference>
<keyword evidence="2" id="KW-0812">Transmembrane</keyword>
<feature type="transmembrane region" description="Helical" evidence="2">
    <location>
        <begin position="78"/>
        <end position="97"/>
    </location>
</feature>
<feature type="domain" description="Heparan-alpha-glucosaminide N-acetyltransferase catalytic" evidence="3">
    <location>
        <begin position="30"/>
        <end position="233"/>
    </location>
</feature>
<evidence type="ECO:0000256" key="1">
    <source>
        <dbReference type="SAM" id="MobiDB-lite"/>
    </source>
</evidence>
<feature type="transmembrane region" description="Helical" evidence="2">
    <location>
        <begin position="322"/>
        <end position="347"/>
    </location>
</feature>
<accession>A0A2T5FZB7</accession>
<dbReference type="Proteomes" id="UP000244162">
    <property type="component" value="Unassembled WGS sequence"/>
</dbReference>
<gene>
    <name evidence="4" type="ORF">CLG96_05545</name>
</gene>
<keyword evidence="2" id="KW-0472">Membrane</keyword>
<organism evidence="4 5">
    <name type="scientific">Sphingomonas oleivorans</name>
    <dbReference type="NCBI Taxonomy" id="1735121"/>
    <lineage>
        <taxon>Bacteria</taxon>
        <taxon>Pseudomonadati</taxon>
        <taxon>Pseudomonadota</taxon>
        <taxon>Alphaproteobacteria</taxon>
        <taxon>Sphingomonadales</taxon>
        <taxon>Sphingomonadaceae</taxon>
        <taxon>Sphingomonas</taxon>
    </lineage>
</organism>
<feature type="transmembrane region" description="Helical" evidence="2">
    <location>
        <begin position="367"/>
        <end position="395"/>
    </location>
</feature>
<evidence type="ECO:0000313" key="5">
    <source>
        <dbReference type="Proteomes" id="UP000244162"/>
    </source>
</evidence>
<feature type="transmembrane region" description="Helical" evidence="2">
    <location>
        <begin position="161"/>
        <end position="180"/>
    </location>
</feature>
<evidence type="ECO:0000313" key="4">
    <source>
        <dbReference type="EMBL" id="PTQ12042.1"/>
    </source>
</evidence>
<keyword evidence="5" id="KW-1185">Reference proteome</keyword>
<feature type="transmembrane region" description="Helical" evidence="2">
    <location>
        <begin position="236"/>
        <end position="253"/>
    </location>
</feature>
<feature type="compositionally biased region" description="Low complexity" evidence="1">
    <location>
        <begin position="1"/>
        <end position="14"/>
    </location>
</feature>
<evidence type="ECO:0000256" key="2">
    <source>
        <dbReference type="SAM" id="Phobius"/>
    </source>
</evidence>
<dbReference type="EMBL" id="NWBU01000005">
    <property type="protein sequence ID" value="PTQ12042.1"/>
    <property type="molecule type" value="Genomic_DNA"/>
</dbReference>
<proteinExistence type="predicted"/>
<comment type="caution">
    <text evidence="4">The sequence shown here is derived from an EMBL/GenBank/DDBJ whole genome shotgun (WGS) entry which is preliminary data.</text>
</comment>
<name>A0A2T5FZB7_9SPHN</name>
<dbReference type="Pfam" id="PF07786">
    <property type="entry name" value="HGSNAT_cat"/>
    <property type="match status" value="1"/>
</dbReference>
<dbReference type="AlphaFoldDB" id="A0A2T5FZB7"/>
<dbReference type="PANTHER" id="PTHR40407:SF1">
    <property type="entry name" value="HEPARAN-ALPHA-GLUCOSAMINIDE N-ACETYLTRANSFERASE CATALYTIC DOMAIN-CONTAINING PROTEIN"/>
    <property type="match status" value="1"/>
</dbReference>
<keyword evidence="2" id="KW-1133">Transmembrane helix</keyword>
<feature type="transmembrane region" description="Helical" evidence="2">
    <location>
        <begin position="200"/>
        <end position="229"/>
    </location>
</feature>
<sequence length="407" mass="44643">MTGPISIGAGPSGSEPHSANDRHVPVLGNRLALVDKLRGLMIVLMILDHVREYLHEQALLFQPTDVGRTTALLFATRWVTHLCAPTFVLLAGVAVGLQKANGRTSLRRYLVTRGLWLILLELSVIAFALDFAAPFLFLQVIWAIGFGMLLLAVLIHLPHRWVLAIGAVIVAGYPLLAPFAPEPGTGGAIAWTLLFQPGPLPWLNGFVAYPALPWFGIMALGFGMAPVFLAPAMERARTLVCIGLGMLALFLLLRGSNGYGDFQPWAVQAEAWRTALSFLNVSKYPPSLDFVLATLGCSLLFAPFVARLTGRLGRMLDAFGRASLFTYIVHIYATHGLALVIGLALGFPPQLFLGFLSDPQPLVDAGWGLGLFWIYLCWLAVCVTLYPLAAWFAVLKSRRREWWLRYL</sequence>
<feature type="transmembrane region" description="Helical" evidence="2">
    <location>
        <begin position="135"/>
        <end position="154"/>
    </location>
</feature>
<reference evidence="4 5" key="1">
    <citation type="submission" date="2017-09" db="EMBL/GenBank/DDBJ databases">
        <title>Sphingomonas panjinensis sp.nov., isolated from oil-contaminated soil.</title>
        <authorList>
            <person name="Wang L."/>
            <person name="Chen L."/>
        </authorList>
    </citation>
    <scope>NUCLEOTIDE SEQUENCE [LARGE SCALE GENOMIC DNA]</scope>
    <source>
        <strain evidence="4 5">FW-11</strain>
    </source>
</reference>
<feature type="region of interest" description="Disordered" evidence="1">
    <location>
        <begin position="1"/>
        <end position="21"/>
    </location>
</feature>
<feature type="transmembrane region" description="Helical" evidence="2">
    <location>
        <begin position="290"/>
        <end position="310"/>
    </location>
</feature>